<dbReference type="Pfam" id="PF01522">
    <property type="entry name" value="Polysacc_deac_1"/>
    <property type="match status" value="1"/>
</dbReference>
<keyword evidence="4" id="KW-1185">Reference proteome</keyword>
<dbReference type="Proteomes" id="UP000325161">
    <property type="component" value="Chromosome"/>
</dbReference>
<feature type="domain" description="NodB homology" evidence="2">
    <location>
        <begin position="49"/>
        <end position="266"/>
    </location>
</feature>
<dbReference type="PROSITE" id="PS51677">
    <property type="entry name" value="NODB"/>
    <property type="match status" value="1"/>
</dbReference>
<proteinExistence type="predicted"/>
<dbReference type="KEGG" id="pacr:FXN63_04525"/>
<sequence length="282" mass="30884">MRQRFKFLHPKVLHTSALRATLAGASVLCAALAGGLAAAAPAAPPACDKPLYLTIDTGHMGVANLIADVLKRHGVHATFFLANERTQTEGGSLDNVWAPWWKARAAEGHAFASHTYDHVYWQGDLPDGKFRVRPSAGPDTGKRSEWTTAQYCEELRRPATRFREMTGKTMLPLFRAPGGKTSPALLKAAAACGFAHVGWTDAGFLGDELPSEKYPNAKLLERSLSAIRKNDILLMHLGIWSRKDPWAPAVLEPLIVGLQKKGFCFATLAQHPDYRDWLASHP</sequence>
<dbReference type="InterPro" id="IPR050248">
    <property type="entry name" value="Polysacc_deacetylase_ArnD"/>
</dbReference>
<dbReference type="AlphaFoldDB" id="A0A5C0ASE9"/>
<keyword evidence="1" id="KW-0732">Signal</keyword>
<dbReference type="CDD" id="cd10917">
    <property type="entry name" value="CE4_NodB_like_6s_7s"/>
    <property type="match status" value="1"/>
</dbReference>
<organism evidence="3 4">
    <name type="scientific">Pigmentiphaga aceris</name>
    <dbReference type="NCBI Taxonomy" id="1940612"/>
    <lineage>
        <taxon>Bacteria</taxon>
        <taxon>Pseudomonadati</taxon>
        <taxon>Pseudomonadota</taxon>
        <taxon>Betaproteobacteria</taxon>
        <taxon>Burkholderiales</taxon>
        <taxon>Alcaligenaceae</taxon>
        <taxon>Pigmentiphaga</taxon>
    </lineage>
</organism>
<dbReference type="SUPFAM" id="SSF88713">
    <property type="entry name" value="Glycoside hydrolase/deacetylase"/>
    <property type="match status" value="1"/>
</dbReference>
<accession>A0A5C0ASE9</accession>
<protein>
    <submittedName>
        <fullName evidence="3">Polysaccharide deacetylase family protein</fullName>
    </submittedName>
</protein>
<evidence type="ECO:0000313" key="3">
    <source>
        <dbReference type="EMBL" id="QEI05182.1"/>
    </source>
</evidence>
<feature type="chain" id="PRO_5022878771" evidence="1">
    <location>
        <begin position="40"/>
        <end position="282"/>
    </location>
</feature>
<dbReference type="EMBL" id="CP043046">
    <property type="protein sequence ID" value="QEI05182.1"/>
    <property type="molecule type" value="Genomic_DNA"/>
</dbReference>
<dbReference type="Gene3D" id="3.20.20.370">
    <property type="entry name" value="Glycoside hydrolase/deacetylase"/>
    <property type="match status" value="1"/>
</dbReference>
<dbReference type="PANTHER" id="PTHR10587">
    <property type="entry name" value="GLYCOSYL TRANSFERASE-RELATED"/>
    <property type="match status" value="1"/>
</dbReference>
<dbReference type="OrthoDB" id="9812065at2"/>
<evidence type="ECO:0000313" key="4">
    <source>
        <dbReference type="Proteomes" id="UP000325161"/>
    </source>
</evidence>
<dbReference type="InterPro" id="IPR011330">
    <property type="entry name" value="Glyco_hydro/deAcase_b/a-brl"/>
</dbReference>
<reference evidence="3 4" key="1">
    <citation type="submission" date="2019-08" db="EMBL/GenBank/DDBJ databases">
        <title>Amphibian skin-associated Pigmentiphaga: genome sequence and occurrence across geography and hosts.</title>
        <authorList>
            <person name="Bletz M.C."/>
            <person name="Bunk B."/>
            <person name="Sproeer C."/>
            <person name="Biwer P."/>
            <person name="Reiter S."/>
            <person name="Rabemananjara F.C.E."/>
            <person name="Schulz S."/>
            <person name="Overmann J."/>
            <person name="Vences M."/>
        </authorList>
    </citation>
    <scope>NUCLEOTIDE SEQUENCE [LARGE SCALE GENOMIC DNA]</scope>
    <source>
        <strain evidence="3 4">Mada1488</strain>
    </source>
</reference>
<dbReference type="GO" id="GO:0005975">
    <property type="term" value="P:carbohydrate metabolic process"/>
    <property type="evidence" value="ECO:0007669"/>
    <property type="project" value="InterPro"/>
</dbReference>
<dbReference type="PANTHER" id="PTHR10587:SF137">
    <property type="entry name" value="4-DEOXY-4-FORMAMIDO-L-ARABINOSE-PHOSPHOUNDECAPRENOL DEFORMYLASE ARND-RELATED"/>
    <property type="match status" value="1"/>
</dbReference>
<feature type="signal peptide" evidence="1">
    <location>
        <begin position="1"/>
        <end position="39"/>
    </location>
</feature>
<dbReference type="InterPro" id="IPR002509">
    <property type="entry name" value="NODB_dom"/>
</dbReference>
<name>A0A5C0ASE9_9BURK</name>
<evidence type="ECO:0000259" key="2">
    <source>
        <dbReference type="PROSITE" id="PS51677"/>
    </source>
</evidence>
<dbReference type="GO" id="GO:0016810">
    <property type="term" value="F:hydrolase activity, acting on carbon-nitrogen (but not peptide) bonds"/>
    <property type="evidence" value="ECO:0007669"/>
    <property type="project" value="InterPro"/>
</dbReference>
<evidence type="ECO:0000256" key="1">
    <source>
        <dbReference type="SAM" id="SignalP"/>
    </source>
</evidence>
<gene>
    <name evidence="3" type="ORF">FXN63_04525</name>
</gene>